<evidence type="ECO:0000256" key="1">
    <source>
        <dbReference type="SAM" id="MobiDB-lite"/>
    </source>
</evidence>
<dbReference type="AlphaFoldDB" id="A0A3P8AAX9"/>
<feature type="region of interest" description="Disordered" evidence="1">
    <location>
        <begin position="26"/>
        <end position="48"/>
    </location>
</feature>
<name>A0A3P8AAX9_HELPZ</name>
<dbReference type="Proteomes" id="UP000050761">
    <property type="component" value="Unassembled WGS sequence"/>
</dbReference>
<gene>
    <name evidence="2" type="ORF">HPBE_LOCUS12842</name>
</gene>
<reference evidence="2 3" key="1">
    <citation type="submission" date="2018-11" db="EMBL/GenBank/DDBJ databases">
        <authorList>
            <consortium name="Pathogen Informatics"/>
        </authorList>
    </citation>
    <scope>NUCLEOTIDE SEQUENCE [LARGE SCALE GENOMIC DNA]</scope>
</reference>
<evidence type="ECO:0000313" key="3">
    <source>
        <dbReference type="Proteomes" id="UP000050761"/>
    </source>
</evidence>
<sequence length="124" mass="13170">MKKGPHVTQNGTNGVDAAAKAAGVTAPDTIGGLPMHGPPDIGVDPSSMIPPESCLRVVTSIILSRSKSAVTSSSSDRRAAVFRPLIANLRQLGRELQREQEQHVAESSILWLNALMDQKFIANS</sequence>
<evidence type="ECO:0000313" key="2">
    <source>
        <dbReference type="EMBL" id="VDO93827.1"/>
    </source>
</evidence>
<protein>
    <submittedName>
        <fullName evidence="2 4">Uncharacterized protein</fullName>
    </submittedName>
</protein>
<evidence type="ECO:0000313" key="4">
    <source>
        <dbReference type="WBParaSite" id="HPBE_0001284101-mRNA-1"/>
    </source>
</evidence>
<keyword evidence="3" id="KW-1185">Reference proteome</keyword>
<proteinExistence type="predicted"/>
<dbReference type="EMBL" id="UZAH01027658">
    <property type="protein sequence ID" value="VDO93827.1"/>
    <property type="molecule type" value="Genomic_DNA"/>
</dbReference>
<organism evidence="2">
    <name type="scientific">Heligmosomoides polygyrus</name>
    <name type="common">Parasitic roundworm</name>
    <dbReference type="NCBI Taxonomy" id="6339"/>
    <lineage>
        <taxon>Eukaryota</taxon>
        <taxon>Metazoa</taxon>
        <taxon>Ecdysozoa</taxon>
        <taxon>Nematoda</taxon>
        <taxon>Chromadorea</taxon>
        <taxon>Rhabditida</taxon>
        <taxon>Rhabditina</taxon>
        <taxon>Rhabditomorpha</taxon>
        <taxon>Strongyloidea</taxon>
        <taxon>Heligmosomidae</taxon>
        <taxon>Heligmosomoides</taxon>
    </lineage>
</organism>
<accession>A0A3P8AAX9</accession>
<reference evidence="4" key="2">
    <citation type="submission" date="2019-09" db="UniProtKB">
        <authorList>
            <consortium name="WormBaseParasite"/>
        </authorList>
    </citation>
    <scope>IDENTIFICATION</scope>
</reference>
<dbReference type="WBParaSite" id="HPBE_0001284101-mRNA-1">
    <property type="protein sequence ID" value="HPBE_0001284101-mRNA-1"/>
    <property type="gene ID" value="HPBE_0001284101"/>
</dbReference>